<proteinExistence type="predicted"/>
<dbReference type="PROSITE" id="PS51257">
    <property type="entry name" value="PROKAR_LIPOPROTEIN"/>
    <property type="match status" value="1"/>
</dbReference>
<dbReference type="RefSeq" id="WP_377331721.1">
    <property type="nucleotide sequence ID" value="NZ_JBHSGB010000003.1"/>
</dbReference>
<evidence type="ECO:0000313" key="1">
    <source>
        <dbReference type="EMBL" id="MFC4654047.1"/>
    </source>
</evidence>
<dbReference type="Proteomes" id="UP001595962">
    <property type="component" value="Unassembled WGS sequence"/>
</dbReference>
<name>A0ABV9JHA0_9GAMM</name>
<accession>A0ABV9JHA0</accession>
<comment type="caution">
    <text evidence="1">The sequence shown here is derived from an EMBL/GenBank/DDBJ whole genome shotgun (WGS) entry which is preliminary data.</text>
</comment>
<gene>
    <name evidence="1" type="ORF">ACFO3I_03290</name>
</gene>
<reference evidence="2" key="1">
    <citation type="journal article" date="2019" name="Int. J. Syst. Evol. Microbiol.">
        <title>The Global Catalogue of Microorganisms (GCM) 10K type strain sequencing project: providing services to taxonomists for standard genome sequencing and annotation.</title>
        <authorList>
            <consortium name="The Broad Institute Genomics Platform"/>
            <consortium name="The Broad Institute Genome Sequencing Center for Infectious Disease"/>
            <person name="Wu L."/>
            <person name="Ma J."/>
        </authorList>
    </citation>
    <scope>NUCLEOTIDE SEQUENCE [LARGE SCALE GENOMIC DNA]</scope>
    <source>
        <strain evidence="2">DT28</strain>
    </source>
</reference>
<keyword evidence="2" id="KW-1185">Reference proteome</keyword>
<organism evidence="1 2">
    <name type="scientific">Rheinheimera marina</name>
    <dbReference type="NCBI Taxonomy" id="1774958"/>
    <lineage>
        <taxon>Bacteria</taxon>
        <taxon>Pseudomonadati</taxon>
        <taxon>Pseudomonadota</taxon>
        <taxon>Gammaproteobacteria</taxon>
        <taxon>Chromatiales</taxon>
        <taxon>Chromatiaceae</taxon>
        <taxon>Rheinheimera</taxon>
    </lineage>
</organism>
<sequence length="496" mass="51476">MKDGFITRSIASGAAVLGCNAYATSPSAQHHMLASIQYLDDGAGKVGVYGAFGRSGCSMPVRFAGLLGLAWWRRRADTKPGSRFGGRLVAAVALALGLSACGGGGGESSTPTTPPVVTKPDLKLTVAGTANVLENTTLEVPVTISGAQGGVTASVTRTGPDAFAVTSTLGTTGGKLQLQLGDLFADSEGTVTVSITDGDGRTSNATLAVTLKNSPGFHRVVASLPEQGTVLKEGESLTIQLQFDGASGAVQVVATPQSKEDTITTISELSATGGMVTVNAGELQYHDQPFKLTLAFTDAAGQTLNKTYAISLVNPSGAEAIQALTRMMAAAPAFSELGTERELVRRLAMLAVLSNPSYAQPESTLLTQFDNTLAAQGQQAVLTEWLAAHTEDASRYSSGVLKENSVKEATTSLLTLLRSHAAVVNPVIAEAVAVTNGLVPALTLDAVTYDATSNKLSRFIGNSAFGQYQNDQWQFGSNYAFLTSIVFPETQQCSPE</sequence>
<evidence type="ECO:0000313" key="2">
    <source>
        <dbReference type="Proteomes" id="UP001595962"/>
    </source>
</evidence>
<dbReference type="EMBL" id="JBHSGB010000003">
    <property type="protein sequence ID" value="MFC4654047.1"/>
    <property type="molecule type" value="Genomic_DNA"/>
</dbReference>
<protein>
    <submittedName>
        <fullName evidence="1">Uncharacterized protein</fullName>
    </submittedName>
</protein>